<dbReference type="InterPro" id="IPR000965">
    <property type="entry name" value="GPR_dom"/>
</dbReference>
<dbReference type="FunFam" id="3.40.309.10:FF:000006">
    <property type="entry name" value="Gamma-glutamyl phosphate reductase"/>
    <property type="match status" value="1"/>
</dbReference>
<feature type="domain" description="Aldehyde dehydrogenase" evidence="8">
    <location>
        <begin position="4"/>
        <end position="276"/>
    </location>
</feature>
<dbReference type="EC" id="1.2.1.41" evidence="7"/>
<evidence type="ECO:0000313" key="10">
    <source>
        <dbReference type="Proteomes" id="UP000242972"/>
    </source>
</evidence>
<dbReference type="Pfam" id="PF00171">
    <property type="entry name" value="Aldedh"/>
    <property type="match status" value="1"/>
</dbReference>
<dbReference type="SUPFAM" id="SSF53720">
    <property type="entry name" value="ALDH-like"/>
    <property type="match status" value="1"/>
</dbReference>
<reference evidence="9 10" key="1">
    <citation type="journal article" date="2014" name="BMC Genomics">
        <title>Comparison of environmental and isolate Sulfobacillus genomes reveals diverse carbon, sulfur, nitrogen, and hydrogen metabolisms.</title>
        <authorList>
            <person name="Justice N.B."/>
            <person name="Norman A."/>
            <person name="Brown C.T."/>
            <person name="Singh A."/>
            <person name="Thomas B.C."/>
            <person name="Banfield J.F."/>
        </authorList>
    </citation>
    <scope>NUCLEOTIDE SEQUENCE [LARGE SCALE GENOMIC DNA]</scope>
    <source>
        <strain evidence="9">AMDSBA4</strain>
    </source>
</reference>
<dbReference type="UniPathway" id="UPA00098">
    <property type="reaction ID" value="UER00360"/>
</dbReference>
<keyword evidence="7" id="KW-0963">Cytoplasm</keyword>
<dbReference type="AlphaFoldDB" id="A0A2T2XKJ7"/>
<dbReference type="NCBIfam" id="TIGR00407">
    <property type="entry name" value="proA"/>
    <property type="match status" value="1"/>
</dbReference>
<keyword evidence="4 7" id="KW-0521">NADP</keyword>
<comment type="similarity">
    <text evidence="7">Belongs to the gamma-glutamyl phosphate reductase family.</text>
</comment>
<dbReference type="CDD" id="cd07079">
    <property type="entry name" value="ALDH_F18-19_ProA-GPR"/>
    <property type="match status" value="1"/>
</dbReference>
<evidence type="ECO:0000313" key="9">
    <source>
        <dbReference type="EMBL" id="PSR35013.1"/>
    </source>
</evidence>
<dbReference type="GO" id="GO:0055129">
    <property type="term" value="P:L-proline biosynthetic process"/>
    <property type="evidence" value="ECO:0007669"/>
    <property type="project" value="UniProtKB-UniRule"/>
</dbReference>
<evidence type="ECO:0000256" key="2">
    <source>
        <dbReference type="ARBA" id="ARBA00022605"/>
    </source>
</evidence>
<evidence type="ECO:0000256" key="7">
    <source>
        <dbReference type="HAMAP-Rule" id="MF_00412"/>
    </source>
</evidence>
<dbReference type="InterPro" id="IPR012134">
    <property type="entry name" value="Glu-5-SA_DH"/>
</dbReference>
<dbReference type="PANTHER" id="PTHR11063">
    <property type="entry name" value="GLUTAMATE SEMIALDEHYDE DEHYDROGENASE"/>
    <property type="match status" value="1"/>
</dbReference>
<name>A0A2T2XKJ7_9FIRM</name>
<dbReference type="PANTHER" id="PTHR11063:SF8">
    <property type="entry name" value="DELTA-1-PYRROLINE-5-CARBOXYLATE SYNTHASE"/>
    <property type="match status" value="1"/>
</dbReference>
<dbReference type="InterPro" id="IPR016162">
    <property type="entry name" value="Ald_DH_N"/>
</dbReference>
<comment type="pathway">
    <text evidence="1 7">Amino-acid biosynthesis; L-proline biosynthesis; L-glutamate 5-semialdehyde from L-glutamate: step 2/2.</text>
</comment>
<sequence length="414" mass="44970">MLNQMLERGRTAQKILAMASGDQRNRALSEMEHLLQHRSEEILKVNRDEVEKAAASGLKGPLLKRLMLDEHKIANLGDGLRVVRDLADPLGKGTGRWQLNNGLRLETIRVPLGVIGLIYESRPGVTIEAAGLTIKSGNALILRGGHEALETNRMLAALWRYALTRVGLPEDAVQLIENPDRQYAVDLMHLEGLDLLIPRGGAGLIQTVVREATVPVIETGVGNCHLYVHEDADLDMAVRILRDGKVGNPAVCNALETVLIHEAIAAQFLAKAKQSLADDGVVWHGDQVVCSLVPEAKEATEEDWANEYLSLDIAARVVSGLGEACEHIAQYGTSHSEAIVTDSYSVGREFMDRVDAAVVYWNASTRFTDGFQFGLGAEVGISTQKLHARGPMGLDALTTTKTLAWGTGQTRDLG</sequence>
<dbReference type="InterPro" id="IPR016161">
    <property type="entry name" value="Ald_DH/histidinol_DH"/>
</dbReference>
<dbReference type="InterPro" id="IPR020593">
    <property type="entry name" value="G-glutamylP_reductase_CS"/>
</dbReference>
<dbReference type="EMBL" id="PXYW01000004">
    <property type="protein sequence ID" value="PSR35013.1"/>
    <property type="molecule type" value="Genomic_DNA"/>
</dbReference>
<protein>
    <recommendedName>
        <fullName evidence="7">Gamma-glutamyl phosphate reductase</fullName>
        <shortName evidence="7">GPR</shortName>
        <ecNumber evidence="7">1.2.1.41</ecNumber>
    </recommendedName>
    <alternativeName>
        <fullName evidence="7">Glutamate-5-semialdehyde dehydrogenase</fullName>
    </alternativeName>
    <alternativeName>
        <fullName evidence="7">Glutamyl-gamma-semialdehyde dehydrogenase</fullName>
        <shortName evidence="7">GSA dehydrogenase</shortName>
    </alternativeName>
</protein>
<dbReference type="InterPro" id="IPR015590">
    <property type="entry name" value="Aldehyde_DH_dom"/>
</dbReference>
<evidence type="ECO:0000259" key="8">
    <source>
        <dbReference type="Pfam" id="PF00171"/>
    </source>
</evidence>
<dbReference type="InterPro" id="IPR016163">
    <property type="entry name" value="Ald_DH_C"/>
</dbReference>
<comment type="catalytic activity">
    <reaction evidence="6 7">
        <text>L-glutamate 5-semialdehyde + phosphate + NADP(+) = L-glutamyl 5-phosphate + NADPH + H(+)</text>
        <dbReference type="Rhea" id="RHEA:19541"/>
        <dbReference type="ChEBI" id="CHEBI:15378"/>
        <dbReference type="ChEBI" id="CHEBI:43474"/>
        <dbReference type="ChEBI" id="CHEBI:57783"/>
        <dbReference type="ChEBI" id="CHEBI:58066"/>
        <dbReference type="ChEBI" id="CHEBI:58274"/>
        <dbReference type="ChEBI" id="CHEBI:58349"/>
        <dbReference type="EC" id="1.2.1.41"/>
    </reaction>
</comment>
<comment type="function">
    <text evidence="7">Catalyzes the NADPH-dependent reduction of L-glutamate 5-phosphate into L-glutamate 5-semialdehyde and phosphate. The product spontaneously undergoes cyclization to form 1-pyrroline-5-carboxylate.</text>
</comment>
<comment type="subcellular location">
    <subcellularLocation>
        <location evidence="7">Cytoplasm</location>
    </subcellularLocation>
</comment>
<evidence type="ECO:0000256" key="5">
    <source>
        <dbReference type="ARBA" id="ARBA00023002"/>
    </source>
</evidence>
<keyword evidence="5 7" id="KW-0560">Oxidoreductase</keyword>
<evidence type="ECO:0000256" key="1">
    <source>
        <dbReference type="ARBA" id="ARBA00004985"/>
    </source>
</evidence>
<dbReference type="NCBIfam" id="NF001221">
    <property type="entry name" value="PRK00197.1"/>
    <property type="match status" value="1"/>
</dbReference>
<comment type="caution">
    <text evidence="9">The sequence shown here is derived from an EMBL/GenBank/DDBJ whole genome shotgun (WGS) entry which is preliminary data.</text>
</comment>
<gene>
    <name evidence="7" type="primary">proA</name>
    <name evidence="9" type="ORF">C7B46_02300</name>
</gene>
<dbReference type="GO" id="GO:0005737">
    <property type="term" value="C:cytoplasm"/>
    <property type="evidence" value="ECO:0007669"/>
    <property type="project" value="UniProtKB-SubCell"/>
</dbReference>
<accession>A0A2T2XKJ7</accession>
<evidence type="ECO:0000256" key="6">
    <source>
        <dbReference type="ARBA" id="ARBA00049024"/>
    </source>
</evidence>
<dbReference type="HAMAP" id="MF_00412">
    <property type="entry name" value="ProA"/>
    <property type="match status" value="1"/>
</dbReference>
<organism evidence="9 10">
    <name type="scientific">Sulfobacillus benefaciens</name>
    <dbReference type="NCBI Taxonomy" id="453960"/>
    <lineage>
        <taxon>Bacteria</taxon>
        <taxon>Bacillati</taxon>
        <taxon>Bacillota</taxon>
        <taxon>Clostridia</taxon>
        <taxon>Eubacteriales</taxon>
        <taxon>Clostridiales Family XVII. Incertae Sedis</taxon>
        <taxon>Sulfobacillus</taxon>
    </lineage>
</organism>
<dbReference type="Gene3D" id="3.40.605.10">
    <property type="entry name" value="Aldehyde Dehydrogenase, Chain A, domain 1"/>
    <property type="match status" value="1"/>
</dbReference>
<dbReference type="Gene3D" id="3.40.309.10">
    <property type="entry name" value="Aldehyde Dehydrogenase, Chain A, domain 2"/>
    <property type="match status" value="1"/>
</dbReference>
<keyword evidence="2 7" id="KW-0028">Amino-acid biosynthesis</keyword>
<dbReference type="Proteomes" id="UP000242972">
    <property type="component" value="Unassembled WGS sequence"/>
</dbReference>
<dbReference type="GO" id="GO:0050661">
    <property type="term" value="F:NADP binding"/>
    <property type="evidence" value="ECO:0007669"/>
    <property type="project" value="InterPro"/>
</dbReference>
<evidence type="ECO:0000256" key="3">
    <source>
        <dbReference type="ARBA" id="ARBA00022650"/>
    </source>
</evidence>
<evidence type="ECO:0000256" key="4">
    <source>
        <dbReference type="ARBA" id="ARBA00022857"/>
    </source>
</evidence>
<dbReference type="GO" id="GO:0004350">
    <property type="term" value="F:glutamate-5-semialdehyde dehydrogenase activity"/>
    <property type="evidence" value="ECO:0007669"/>
    <property type="project" value="UniProtKB-UniRule"/>
</dbReference>
<dbReference type="PIRSF" id="PIRSF000151">
    <property type="entry name" value="GPR"/>
    <property type="match status" value="1"/>
</dbReference>
<dbReference type="PROSITE" id="PS01223">
    <property type="entry name" value="PROA"/>
    <property type="match status" value="1"/>
</dbReference>
<keyword evidence="3 7" id="KW-0641">Proline biosynthesis</keyword>
<proteinExistence type="inferred from homology"/>